<accession>A0A120I9C6</accession>
<dbReference type="Pfam" id="PF25888">
    <property type="entry name" value="WHD_DnaB"/>
    <property type="match status" value="1"/>
</dbReference>
<evidence type="ECO:0000259" key="3">
    <source>
        <dbReference type="Pfam" id="PF07261"/>
    </source>
</evidence>
<proteinExistence type="inferred from homology"/>
<feature type="compositionally biased region" description="Basic residues" evidence="2">
    <location>
        <begin position="417"/>
        <end position="436"/>
    </location>
</feature>
<gene>
    <name evidence="5" type="ORF">AWM72_06890</name>
</gene>
<dbReference type="AlphaFoldDB" id="A0A120I9C6"/>
<dbReference type="InterPro" id="IPR006343">
    <property type="entry name" value="DnaB/C_C"/>
</dbReference>
<reference evidence="5 6" key="1">
    <citation type="journal article" date="2016" name="Genome Announc.">
        <title>Complete Genome Sequences of Aerococcus christensenii CCUG 28831T, Aerococcus sanguinicola CCUG 43001T, Aerococcus urinae CCUG 36881T, Aerococcus urinaeequi CCUG 28094T, Aerococcus urinaehominis CCUG 42038 BT, and Aerococcus viridans CCUG 4311T.</title>
        <authorList>
            <person name="Carkaci D."/>
            <person name="Dargis R."/>
            <person name="Nielsen X.C."/>
            <person name="Skovgaard O."/>
            <person name="Fuursted K."/>
            <person name="Christensen J.J."/>
        </authorList>
    </citation>
    <scope>NUCLEOTIDE SEQUENCE [LARGE SCALE GENOMIC DNA]</scope>
    <source>
        <strain evidence="5 6">CCUG43001</strain>
    </source>
</reference>
<name>A0A120I9C6_9LACT</name>
<dbReference type="EMBL" id="CP014160">
    <property type="protein sequence ID" value="AMB94493.1"/>
    <property type="molecule type" value="Genomic_DNA"/>
</dbReference>
<organism evidence="5 6">
    <name type="scientific">Aerococcus sanguinicola</name>
    <dbReference type="NCBI Taxonomy" id="119206"/>
    <lineage>
        <taxon>Bacteria</taxon>
        <taxon>Bacillati</taxon>
        <taxon>Bacillota</taxon>
        <taxon>Bacilli</taxon>
        <taxon>Lactobacillales</taxon>
        <taxon>Aerococcaceae</taxon>
        <taxon>Aerococcus</taxon>
    </lineage>
</organism>
<dbReference type="Pfam" id="PF07261">
    <property type="entry name" value="DnaB_2"/>
    <property type="match status" value="1"/>
</dbReference>
<reference evidence="6" key="2">
    <citation type="submission" date="2016-01" db="EMBL/GenBank/DDBJ databases">
        <title>Six Aerococcus type strain genome sequencing and assembly using PacBio and Illumina Hiseq.</title>
        <authorList>
            <person name="Carkaci D."/>
            <person name="Dargis R."/>
            <person name="Nielsen X.C."/>
            <person name="Skovgaard O."/>
            <person name="Fuursted K."/>
            <person name="Christensen J.J."/>
        </authorList>
    </citation>
    <scope>NUCLEOTIDE SEQUENCE [LARGE SCALE GENOMIC DNA]</scope>
    <source>
        <strain evidence="6">CCUG43001</strain>
    </source>
</reference>
<evidence type="ECO:0000259" key="4">
    <source>
        <dbReference type="Pfam" id="PF25888"/>
    </source>
</evidence>
<feature type="compositionally biased region" description="Low complexity" evidence="2">
    <location>
        <begin position="458"/>
        <end position="470"/>
    </location>
</feature>
<sequence length="483" mass="56097">MAFMPWENLEPQSGLIIYQKEWLSENDMAVFLHLYQPMLGAESAALYQSLRAQIEIGAWHSSILRHSDLMEQLVMGKEEYIRARQRLEALGLVQVFHNQNPDKQVQTRYDLLAPLPADKFFTDSLMSSLLIYYVGEDRFHRLVDRFSWQPYQALEQADWREVTASFRDVYRLPQAIYPVSQETREHLVRTNEGDKHFDLGQNSKFDLQAFKELLQGSFVGEKALTKEVIDMTQTLHEIFGYDEVSLQRMALEACDIKENKIDLDKYQAIALAQAEADNKAPLKERSQELQEVQAQAQEEAQKLWKEQGLSDEDLEFTATLRNYPSVPFAKSIKDQQGGFLTKNETQAIGDILQMGILNPSTLNVMIHYYLVEDGKDRLSRPLLEATADDWTQHKVDSPEAALLYLRGRLDHQKQAKIKRMQQQRQARYQKKNYQKRSGREEVKPKWFKTGGEAPKPADQTNQQTTDQSQNLRDLIAQRHKEDR</sequence>
<dbReference type="KEGG" id="asan:AWM72_06890"/>
<dbReference type="Proteomes" id="UP000069912">
    <property type="component" value="Chromosome"/>
</dbReference>
<comment type="similarity">
    <text evidence="1">Belongs to the DnaB/DnaD family.</text>
</comment>
<feature type="domain" description="Replicative helicase loading/DNA remodeling protein DnaB N-terminal winged helix" evidence="4">
    <location>
        <begin position="18"/>
        <end position="263"/>
    </location>
</feature>
<evidence type="ECO:0000256" key="1">
    <source>
        <dbReference type="ARBA" id="ARBA00093462"/>
    </source>
</evidence>
<dbReference type="InterPro" id="IPR058660">
    <property type="entry name" value="WHD_DnaB"/>
</dbReference>
<evidence type="ECO:0000313" key="6">
    <source>
        <dbReference type="Proteomes" id="UP000069912"/>
    </source>
</evidence>
<keyword evidence="6" id="KW-1185">Reference proteome</keyword>
<evidence type="ECO:0000313" key="5">
    <source>
        <dbReference type="EMBL" id="AMB94493.1"/>
    </source>
</evidence>
<protein>
    <submittedName>
        <fullName evidence="5">Uncharacterized protein</fullName>
    </submittedName>
</protein>
<feature type="domain" description="DnaB/C C-terminal" evidence="3">
    <location>
        <begin position="331"/>
        <end position="403"/>
    </location>
</feature>
<feature type="region of interest" description="Disordered" evidence="2">
    <location>
        <begin position="417"/>
        <end position="483"/>
    </location>
</feature>
<evidence type="ECO:0000256" key="2">
    <source>
        <dbReference type="SAM" id="MobiDB-lite"/>
    </source>
</evidence>